<keyword evidence="5" id="KW-0808">Transferase</keyword>
<dbReference type="PANTHER" id="PTHR10815">
    <property type="entry name" value="METHYLATED-DNA--PROTEIN-CYSTEINE METHYLTRANSFERASE"/>
    <property type="match status" value="1"/>
</dbReference>
<proteinExistence type="inferred from homology"/>
<dbReference type="FunFam" id="1.10.10.10:FF:000214">
    <property type="entry name" value="Methylated-DNA--protein-cysteine methyltransferase"/>
    <property type="match status" value="1"/>
</dbReference>
<evidence type="ECO:0000256" key="5">
    <source>
        <dbReference type="ARBA" id="ARBA00022679"/>
    </source>
</evidence>
<dbReference type="EMBL" id="JAANXD010000064">
    <property type="protein sequence ID" value="MBS1258514.1"/>
    <property type="molecule type" value="Genomic_DNA"/>
</dbReference>
<dbReference type="InterPro" id="IPR036217">
    <property type="entry name" value="MethylDNA_cys_MeTrfase_DNAb"/>
</dbReference>
<evidence type="ECO:0000256" key="4">
    <source>
        <dbReference type="ARBA" id="ARBA00022603"/>
    </source>
</evidence>
<dbReference type="NCBIfam" id="TIGR00589">
    <property type="entry name" value="ogt"/>
    <property type="match status" value="1"/>
</dbReference>
<keyword evidence="4 11" id="KW-0489">Methyltransferase</keyword>
<dbReference type="InterPro" id="IPR036388">
    <property type="entry name" value="WH-like_DNA-bd_sf"/>
</dbReference>
<comment type="catalytic activity">
    <reaction evidence="8">
        <text>a 6-O-methyl-2'-deoxyguanosine in DNA + L-cysteinyl-[protein] = S-methyl-L-cysteinyl-[protein] + a 2'-deoxyguanosine in DNA</text>
        <dbReference type="Rhea" id="RHEA:24000"/>
        <dbReference type="Rhea" id="RHEA-COMP:10131"/>
        <dbReference type="Rhea" id="RHEA-COMP:10132"/>
        <dbReference type="Rhea" id="RHEA-COMP:11367"/>
        <dbReference type="Rhea" id="RHEA-COMP:11368"/>
        <dbReference type="ChEBI" id="CHEBI:29950"/>
        <dbReference type="ChEBI" id="CHEBI:82612"/>
        <dbReference type="ChEBI" id="CHEBI:85445"/>
        <dbReference type="ChEBI" id="CHEBI:85448"/>
        <dbReference type="EC" id="2.1.1.63"/>
    </reaction>
</comment>
<evidence type="ECO:0000256" key="1">
    <source>
        <dbReference type="ARBA" id="ARBA00001286"/>
    </source>
</evidence>
<dbReference type="Gene3D" id="1.10.10.10">
    <property type="entry name" value="Winged helix-like DNA-binding domain superfamily/Winged helix DNA-binding domain"/>
    <property type="match status" value="1"/>
</dbReference>
<dbReference type="InterPro" id="IPR001497">
    <property type="entry name" value="MethylDNA_cys_MeTrfase_AS"/>
</dbReference>
<protein>
    <recommendedName>
        <fullName evidence="3">methylated-DNA--[protein]-cysteine S-methyltransferase</fullName>
        <ecNumber evidence="3">2.1.1.63</ecNumber>
    </recommendedName>
</protein>
<comment type="caution">
    <text evidence="11">The sequence shown here is derived from an EMBL/GenBank/DDBJ whole genome shotgun (WGS) entry which is preliminary data.</text>
</comment>
<keyword evidence="6" id="KW-0227">DNA damage</keyword>
<dbReference type="InterPro" id="IPR008332">
    <property type="entry name" value="MethylG_MeTrfase_N"/>
</dbReference>
<evidence type="ECO:0000313" key="12">
    <source>
        <dbReference type="Proteomes" id="UP000722750"/>
    </source>
</evidence>
<feature type="domain" description="Methylguanine DNA methyltransferase ribonuclease-like" evidence="10">
    <location>
        <begin position="7"/>
        <end position="82"/>
    </location>
</feature>
<gene>
    <name evidence="11" type="ORF">MAG551_01573</name>
</gene>
<dbReference type="PROSITE" id="PS00374">
    <property type="entry name" value="MGMT"/>
    <property type="match status" value="1"/>
</dbReference>
<feature type="domain" description="Methylated-DNA-[protein]-cysteine S-methyltransferase DNA binding" evidence="9">
    <location>
        <begin position="87"/>
        <end position="166"/>
    </location>
</feature>
<dbReference type="SUPFAM" id="SSF53155">
    <property type="entry name" value="Methylated DNA-protein cysteine methyltransferase domain"/>
    <property type="match status" value="1"/>
</dbReference>
<comment type="catalytic activity">
    <reaction evidence="1">
        <text>a 4-O-methyl-thymidine in DNA + L-cysteinyl-[protein] = a thymidine in DNA + S-methyl-L-cysteinyl-[protein]</text>
        <dbReference type="Rhea" id="RHEA:53428"/>
        <dbReference type="Rhea" id="RHEA-COMP:10131"/>
        <dbReference type="Rhea" id="RHEA-COMP:10132"/>
        <dbReference type="Rhea" id="RHEA-COMP:13555"/>
        <dbReference type="Rhea" id="RHEA-COMP:13556"/>
        <dbReference type="ChEBI" id="CHEBI:29950"/>
        <dbReference type="ChEBI" id="CHEBI:82612"/>
        <dbReference type="ChEBI" id="CHEBI:137386"/>
        <dbReference type="ChEBI" id="CHEBI:137387"/>
        <dbReference type="EC" id="2.1.1.63"/>
    </reaction>
</comment>
<name>A0A941W2Z3_9BACT</name>
<dbReference type="InterPro" id="IPR036631">
    <property type="entry name" value="MGMT_N_sf"/>
</dbReference>
<evidence type="ECO:0000259" key="9">
    <source>
        <dbReference type="Pfam" id="PF01035"/>
    </source>
</evidence>
<dbReference type="GO" id="GO:0003908">
    <property type="term" value="F:methylated-DNA-[protein]-cysteine S-methyltransferase activity"/>
    <property type="evidence" value="ECO:0007669"/>
    <property type="project" value="UniProtKB-EC"/>
</dbReference>
<dbReference type="EC" id="2.1.1.63" evidence="3"/>
<dbReference type="Pfam" id="PF01035">
    <property type="entry name" value="DNA_binding_1"/>
    <property type="match status" value="1"/>
</dbReference>
<dbReference type="GO" id="GO:0032259">
    <property type="term" value="P:methylation"/>
    <property type="evidence" value="ECO:0007669"/>
    <property type="project" value="UniProtKB-KW"/>
</dbReference>
<dbReference type="Proteomes" id="UP000722750">
    <property type="component" value="Unassembled WGS sequence"/>
</dbReference>
<evidence type="ECO:0000256" key="7">
    <source>
        <dbReference type="ARBA" id="ARBA00023204"/>
    </source>
</evidence>
<evidence type="ECO:0000256" key="6">
    <source>
        <dbReference type="ARBA" id="ARBA00022763"/>
    </source>
</evidence>
<dbReference type="SUPFAM" id="SSF46767">
    <property type="entry name" value="Methylated DNA-protein cysteine methyltransferase, C-terminal domain"/>
    <property type="match status" value="1"/>
</dbReference>
<dbReference type="InterPro" id="IPR014048">
    <property type="entry name" value="MethylDNA_cys_MeTrfase_DNA-bd"/>
</dbReference>
<dbReference type="CDD" id="cd06445">
    <property type="entry name" value="ATase"/>
    <property type="match status" value="1"/>
</dbReference>
<dbReference type="GO" id="GO:0006281">
    <property type="term" value="P:DNA repair"/>
    <property type="evidence" value="ECO:0007669"/>
    <property type="project" value="UniProtKB-KW"/>
</dbReference>
<keyword evidence="7" id="KW-0234">DNA repair</keyword>
<organism evidence="11 12">
    <name type="scientific">Candidatus Scalindua arabica</name>
    <dbReference type="NCBI Taxonomy" id="1127984"/>
    <lineage>
        <taxon>Bacteria</taxon>
        <taxon>Pseudomonadati</taxon>
        <taxon>Planctomycetota</taxon>
        <taxon>Candidatus Brocadiia</taxon>
        <taxon>Candidatus Brocadiales</taxon>
        <taxon>Candidatus Scalinduaceae</taxon>
        <taxon>Candidatus Scalindua</taxon>
    </lineage>
</organism>
<dbReference type="Pfam" id="PF02870">
    <property type="entry name" value="Methyltransf_1N"/>
    <property type="match status" value="1"/>
</dbReference>
<evidence type="ECO:0000256" key="8">
    <source>
        <dbReference type="ARBA" id="ARBA00049348"/>
    </source>
</evidence>
<sequence length="166" mass="18850">MRDITSYSCLDSPFGPVFIAETMRGVCFVSLSKISEVEFQSLLRKRFRKDTIRDDRKLKDVIRELSSYFNGHQVNFKSTLDLSIGTEFQRRVWEKVGEIPYGELKSYKWIADEIGNPNGVRAVGNAVGRNPVPPIIPCHRVIRSDGNLGGFSSGIALKKWLLKLEK</sequence>
<comment type="similarity">
    <text evidence="2">Belongs to the MGMT family.</text>
</comment>
<accession>A0A941W2Z3</accession>
<evidence type="ECO:0000259" key="10">
    <source>
        <dbReference type="Pfam" id="PF02870"/>
    </source>
</evidence>
<evidence type="ECO:0000256" key="3">
    <source>
        <dbReference type="ARBA" id="ARBA00011918"/>
    </source>
</evidence>
<dbReference type="Gene3D" id="3.30.160.70">
    <property type="entry name" value="Methylated DNA-protein cysteine methyltransferase domain"/>
    <property type="match status" value="1"/>
</dbReference>
<dbReference type="AlphaFoldDB" id="A0A941W2Z3"/>
<evidence type="ECO:0000313" key="11">
    <source>
        <dbReference type="EMBL" id="MBS1258514.1"/>
    </source>
</evidence>
<evidence type="ECO:0000256" key="2">
    <source>
        <dbReference type="ARBA" id="ARBA00008711"/>
    </source>
</evidence>
<reference evidence="11" key="1">
    <citation type="journal article" date="2021" name="ISME J.">
        <title>Fine-scale metabolic discontinuity in a stratified prokaryote microbiome of a Red Sea deep halocline.</title>
        <authorList>
            <person name="Michoud G."/>
            <person name="Ngugi D.K."/>
            <person name="Barozzi A."/>
            <person name="Merlino G."/>
            <person name="Calleja M.L."/>
            <person name="Delgado-Huertas A."/>
            <person name="Moran X.A.G."/>
            <person name="Daffonchio D."/>
        </authorList>
    </citation>
    <scope>NUCLEOTIDE SEQUENCE</scope>
    <source>
        <strain evidence="11">SuakinDeep_MAG55_1</strain>
    </source>
</reference>
<dbReference type="PANTHER" id="PTHR10815:SF5">
    <property type="entry name" value="METHYLATED-DNA--PROTEIN-CYSTEINE METHYLTRANSFERASE"/>
    <property type="match status" value="1"/>
</dbReference>